<reference evidence="2" key="1">
    <citation type="submission" date="2018-07" db="EMBL/GenBank/DDBJ databases">
        <authorList>
            <person name="Quirk P.G."/>
            <person name="Krulwich T.A."/>
        </authorList>
    </citation>
    <scope>NUCLEOTIDE SEQUENCE</scope>
</reference>
<dbReference type="OMA" id="FLESKIC"/>
<gene>
    <name evidence="2" type="primary">CSON008908</name>
</gene>
<feature type="compositionally biased region" description="Polar residues" evidence="1">
    <location>
        <begin position="58"/>
        <end position="75"/>
    </location>
</feature>
<sequence>MTKTRGMTITPMRRTMTSPSKHTASKSQQRVSNFSVASLLADTSPKSQTSDMFLESKICQSTPSPVSKNDSNSTKIDIDRSQTPHSIVSDEDYDSHQENSIVDIEDINNENSISSTVENSFNVSTLNGQTPIRPTPFSALAAAAAAWSGIGGTLQWSNSRQVTSFGPPGIFNTHTFGASQLNSVRVHP</sequence>
<dbReference type="EMBL" id="UFQT01000342">
    <property type="protein sequence ID" value="SSX23382.1"/>
    <property type="molecule type" value="Genomic_DNA"/>
</dbReference>
<evidence type="ECO:0000256" key="1">
    <source>
        <dbReference type="SAM" id="MobiDB-lite"/>
    </source>
</evidence>
<feature type="region of interest" description="Disordered" evidence="1">
    <location>
        <begin position="1"/>
        <end position="31"/>
    </location>
</feature>
<name>A0A336LZF9_CULSO</name>
<proteinExistence type="predicted"/>
<protein>
    <submittedName>
        <fullName evidence="2">CSON008908 protein</fullName>
    </submittedName>
</protein>
<accession>A0A336LZF9</accession>
<dbReference type="AlphaFoldDB" id="A0A336LZF9"/>
<evidence type="ECO:0000313" key="2">
    <source>
        <dbReference type="EMBL" id="SSX23382.1"/>
    </source>
</evidence>
<dbReference type="VEuPathDB" id="VectorBase:CSON008908"/>
<feature type="region of interest" description="Disordered" evidence="1">
    <location>
        <begin position="44"/>
        <end position="95"/>
    </location>
</feature>
<organism evidence="2">
    <name type="scientific">Culicoides sonorensis</name>
    <name type="common">Biting midge</name>
    <dbReference type="NCBI Taxonomy" id="179676"/>
    <lineage>
        <taxon>Eukaryota</taxon>
        <taxon>Metazoa</taxon>
        <taxon>Ecdysozoa</taxon>
        <taxon>Arthropoda</taxon>
        <taxon>Hexapoda</taxon>
        <taxon>Insecta</taxon>
        <taxon>Pterygota</taxon>
        <taxon>Neoptera</taxon>
        <taxon>Endopterygota</taxon>
        <taxon>Diptera</taxon>
        <taxon>Nematocera</taxon>
        <taxon>Chironomoidea</taxon>
        <taxon>Ceratopogonidae</taxon>
        <taxon>Ceratopogoninae</taxon>
        <taxon>Culicoides</taxon>
        <taxon>Monoculicoides</taxon>
    </lineage>
</organism>
<feature type="compositionally biased region" description="Polar residues" evidence="1">
    <location>
        <begin position="15"/>
        <end position="31"/>
    </location>
</feature>